<dbReference type="InterPro" id="IPR018488">
    <property type="entry name" value="cNMP-bd_CS"/>
</dbReference>
<keyword evidence="8 11" id="KW-1133">Transmembrane helix</keyword>
<dbReference type="AlphaFoldDB" id="A0A920CXV4"/>
<feature type="transmembrane region" description="Helical" evidence="11">
    <location>
        <begin position="55"/>
        <end position="76"/>
    </location>
</feature>
<dbReference type="PRINTS" id="PR00103">
    <property type="entry name" value="CAMPKINASE"/>
</dbReference>
<name>A0A920CXV4_9BACL</name>
<dbReference type="Pfam" id="PF00664">
    <property type="entry name" value="ABC_membrane"/>
    <property type="match status" value="1"/>
</dbReference>
<evidence type="ECO:0000256" key="9">
    <source>
        <dbReference type="ARBA" id="ARBA00023136"/>
    </source>
</evidence>
<dbReference type="PANTHER" id="PTHR24221:SF654">
    <property type="entry name" value="ATP-BINDING CASSETTE SUB-FAMILY B MEMBER 6"/>
    <property type="match status" value="1"/>
</dbReference>
<dbReference type="GO" id="GO:0008234">
    <property type="term" value="F:cysteine-type peptidase activity"/>
    <property type="evidence" value="ECO:0007669"/>
    <property type="project" value="UniProtKB-KW"/>
</dbReference>
<dbReference type="InterPro" id="IPR017871">
    <property type="entry name" value="ABC_transporter-like_CS"/>
</dbReference>
<dbReference type="EMBL" id="BOSE01000002">
    <property type="protein sequence ID" value="GIP15698.1"/>
    <property type="molecule type" value="Genomic_DNA"/>
</dbReference>
<dbReference type="InterPro" id="IPR036640">
    <property type="entry name" value="ABC1_TM_sf"/>
</dbReference>
<organism evidence="15 16">
    <name type="scientific">Paenibacillus montaniterrae</name>
    <dbReference type="NCBI Taxonomy" id="429341"/>
    <lineage>
        <taxon>Bacteria</taxon>
        <taxon>Bacillati</taxon>
        <taxon>Bacillota</taxon>
        <taxon>Bacilli</taxon>
        <taxon>Bacillales</taxon>
        <taxon>Paenibacillaceae</taxon>
        <taxon>Paenibacillus</taxon>
    </lineage>
</organism>
<feature type="transmembrane region" description="Helical" evidence="11">
    <location>
        <begin position="249"/>
        <end position="268"/>
    </location>
</feature>
<dbReference type="GO" id="GO:0034040">
    <property type="term" value="F:ATPase-coupled lipid transmembrane transporter activity"/>
    <property type="evidence" value="ECO:0007669"/>
    <property type="project" value="TreeGrafter"/>
</dbReference>
<evidence type="ECO:0000256" key="3">
    <source>
        <dbReference type="ARBA" id="ARBA00022475"/>
    </source>
</evidence>
<dbReference type="CDD" id="cd00038">
    <property type="entry name" value="CAP_ED"/>
    <property type="match status" value="1"/>
</dbReference>
<proteinExistence type="predicted"/>
<dbReference type="GO" id="GO:0140359">
    <property type="term" value="F:ABC-type transporter activity"/>
    <property type="evidence" value="ECO:0007669"/>
    <property type="project" value="InterPro"/>
</dbReference>
<comment type="subcellular location">
    <subcellularLocation>
        <location evidence="1">Cell membrane</location>
        <topology evidence="1">Multi-pass membrane protein</topology>
    </subcellularLocation>
</comment>
<keyword evidence="6" id="KW-0378">Hydrolase</keyword>
<evidence type="ECO:0000256" key="10">
    <source>
        <dbReference type="ARBA" id="ARBA00023159"/>
    </source>
</evidence>
<dbReference type="SUPFAM" id="SSF51206">
    <property type="entry name" value="cAMP-binding domain-like"/>
    <property type="match status" value="1"/>
</dbReference>
<dbReference type="PROSITE" id="PS00889">
    <property type="entry name" value="CNMP_BINDING_2"/>
    <property type="match status" value="1"/>
</dbReference>
<dbReference type="Gene3D" id="1.20.1560.10">
    <property type="entry name" value="ABC transporter type 1, transmembrane domain"/>
    <property type="match status" value="1"/>
</dbReference>
<evidence type="ECO:0000259" key="12">
    <source>
        <dbReference type="PROSITE" id="PS50042"/>
    </source>
</evidence>
<comment type="caution">
    <text evidence="15">The sequence shown here is derived from an EMBL/GenBank/DDBJ whole genome shotgun (WGS) entry which is preliminary data.</text>
</comment>
<dbReference type="Pfam" id="PF00027">
    <property type="entry name" value="cNMP_binding"/>
    <property type="match status" value="1"/>
</dbReference>
<gene>
    <name evidence="15" type="ORF">J40TS1_13400</name>
</gene>
<dbReference type="CDD" id="cd07346">
    <property type="entry name" value="ABC_6TM_exporters"/>
    <property type="match status" value="1"/>
</dbReference>
<keyword evidence="2" id="KW-0813">Transport</keyword>
<evidence type="ECO:0000256" key="4">
    <source>
        <dbReference type="ARBA" id="ARBA00022692"/>
    </source>
</evidence>
<dbReference type="InterPro" id="IPR003593">
    <property type="entry name" value="AAA+_ATPase"/>
</dbReference>
<dbReference type="Proteomes" id="UP000683139">
    <property type="component" value="Unassembled WGS sequence"/>
</dbReference>
<dbReference type="FunFam" id="3.40.50.300:FF:000299">
    <property type="entry name" value="ABC transporter ATP-binding protein/permease"/>
    <property type="match status" value="1"/>
</dbReference>
<evidence type="ECO:0000313" key="15">
    <source>
        <dbReference type="EMBL" id="GIP15698.1"/>
    </source>
</evidence>
<dbReference type="SUPFAM" id="SSF90123">
    <property type="entry name" value="ABC transporter transmembrane region"/>
    <property type="match status" value="1"/>
</dbReference>
<evidence type="ECO:0000313" key="16">
    <source>
        <dbReference type="Proteomes" id="UP000683139"/>
    </source>
</evidence>
<evidence type="ECO:0000259" key="13">
    <source>
        <dbReference type="PROSITE" id="PS50893"/>
    </source>
</evidence>
<feature type="transmembrane region" description="Helical" evidence="11">
    <location>
        <begin position="12"/>
        <end position="35"/>
    </location>
</feature>
<dbReference type="Pfam" id="PF00005">
    <property type="entry name" value="ABC_tran"/>
    <property type="match status" value="1"/>
</dbReference>
<keyword evidence="10" id="KW-0010">Activator</keyword>
<dbReference type="PROSITE" id="PS50893">
    <property type="entry name" value="ABC_TRANSPORTER_2"/>
    <property type="match status" value="1"/>
</dbReference>
<dbReference type="PROSITE" id="PS00211">
    <property type="entry name" value="ABC_TRANSPORTER_1"/>
    <property type="match status" value="1"/>
</dbReference>
<dbReference type="PROSITE" id="PS00888">
    <property type="entry name" value="CNMP_BINDING_1"/>
    <property type="match status" value="1"/>
</dbReference>
<dbReference type="GO" id="GO:0005886">
    <property type="term" value="C:plasma membrane"/>
    <property type="evidence" value="ECO:0007669"/>
    <property type="project" value="UniProtKB-SubCell"/>
</dbReference>
<feature type="domain" description="ABC transporter" evidence="13">
    <location>
        <begin position="359"/>
        <end position="593"/>
    </location>
</feature>
<dbReference type="InterPro" id="IPR039421">
    <property type="entry name" value="Type_1_exporter"/>
</dbReference>
<keyword evidence="9 11" id="KW-0472">Membrane</keyword>
<evidence type="ECO:0000259" key="14">
    <source>
        <dbReference type="PROSITE" id="PS50929"/>
    </source>
</evidence>
<dbReference type="InterPro" id="IPR027417">
    <property type="entry name" value="P-loop_NTPase"/>
</dbReference>
<dbReference type="PROSITE" id="PS50042">
    <property type="entry name" value="CNMP_BINDING_3"/>
    <property type="match status" value="1"/>
</dbReference>
<dbReference type="GO" id="GO:0005524">
    <property type="term" value="F:ATP binding"/>
    <property type="evidence" value="ECO:0007669"/>
    <property type="project" value="UniProtKB-KW"/>
</dbReference>
<evidence type="ECO:0000256" key="6">
    <source>
        <dbReference type="ARBA" id="ARBA00022807"/>
    </source>
</evidence>
<keyword evidence="7 15" id="KW-0067">ATP-binding</keyword>
<dbReference type="InterPro" id="IPR011527">
    <property type="entry name" value="ABC1_TM_dom"/>
</dbReference>
<feature type="domain" description="Cyclic nucleotide-binding" evidence="12">
    <location>
        <begin position="618"/>
        <end position="741"/>
    </location>
</feature>
<evidence type="ECO:0000256" key="11">
    <source>
        <dbReference type="SAM" id="Phobius"/>
    </source>
</evidence>
<evidence type="ECO:0000256" key="7">
    <source>
        <dbReference type="ARBA" id="ARBA00022840"/>
    </source>
</evidence>
<dbReference type="PANTHER" id="PTHR24221">
    <property type="entry name" value="ATP-BINDING CASSETTE SUB-FAMILY B"/>
    <property type="match status" value="1"/>
</dbReference>
<keyword evidence="16" id="KW-1185">Reference proteome</keyword>
<keyword evidence="4 11" id="KW-0812">Transmembrane</keyword>
<evidence type="ECO:0000256" key="1">
    <source>
        <dbReference type="ARBA" id="ARBA00004651"/>
    </source>
</evidence>
<evidence type="ECO:0000256" key="8">
    <source>
        <dbReference type="ARBA" id="ARBA00022989"/>
    </source>
</evidence>
<reference evidence="15" key="1">
    <citation type="submission" date="2021-03" db="EMBL/GenBank/DDBJ databases">
        <title>Antimicrobial resistance genes in bacteria isolated from Japanese honey, and their potential for conferring macrolide and lincosamide resistance in the American foulbrood pathogen Paenibacillus larvae.</title>
        <authorList>
            <person name="Okamoto M."/>
            <person name="Kumagai M."/>
            <person name="Kanamori H."/>
            <person name="Takamatsu D."/>
        </authorList>
    </citation>
    <scope>NUCLEOTIDE SEQUENCE</scope>
    <source>
        <strain evidence="15">J40TS1</strain>
    </source>
</reference>
<dbReference type="PROSITE" id="PS50929">
    <property type="entry name" value="ABC_TM1F"/>
    <property type="match status" value="1"/>
</dbReference>
<keyword evidence="6" id="KW-0788">Thiol protease</keyword>
<evidence type="ECO:0000256" key="5">
    <source>
        <dbReference type="ARBA" id="ARBA00022741"/>
    </source>
</evidence>
<dbReference type="SMART" id="SM00382">
    <property type="entry name" value="AAA"/>
    <property type="match status" value="1"/>
</dbReference>
<dbReference type="InterPro" id="IPR014710">
    <property type="entry name" value="RmlC-like_jellyroll"/>
</dbReference>
<dbReference type="SMART" id="SM00100">
    <property type="entry name" value="cNMP"/>
    <property type="match status" value="1"/>
</dbReference>
<keyword evidence="3" id="KW-1003">Cell membrane</keyword>
<dbReference type="InterPro" id="IPR000595">
    <property type="entry name" value="cNMP-bd_dom"/>
</dbReference>
<feature type="domain" description="ABC transmembrane type-1" evidence="14">
    <location>
        <begin position="20"/>
        <end position="302"/>
    </location>
</feature>
<accession>A0A920CXV4</accession>
<dbReference type="GO" id="GO:0016887">
    <property type="term" value="F:ATP hydrolysis activity"/>
    <property type="evidence" value="ECO:0007669"/>
    <property type="project" value="InterPro"/>
</dbReference>
<evidence type="ECO:0000256" key="2">
    <source>
        <dbReference type="ARBA" id="ARBA00022448"/>
    </source>
</evidence>
<keyword evidence="5" id="KW-0547">Nucleotide-binding</keyword>
<dbReference type="Gene3D" id="2.60.120.10">
    <property type="entry name" value="Jelly Rolls"/>
    <property type="match status" value="1"/>
</dbReference>
<dbReference type="InterPro" id="IPR018490">
    <property type="entry name" value="cNMP-bd_dom_sf"/>
</dbReference>
<dbReference type="SUPFAM" id="SSF52540">
    <property type="entry name" value="P-loop containing nucleoside triphosphate hydrolases"/>
    <property type="match status" value="1"/>
</dbReference>
<keyword evidence="6" id="KW-0645">Protease</keyword>
<protein>
    <submittedName>
        <fullName evidence="15">Multidrug ABC transporter ATP-binding protein</fullName>
    </submittedName>
</protein>
<dbReference type="Gene3D" id="3.40.50.300">
    <property type="entry name" value="P-loop containing nucleotide triphosphate hydrolases"/>
    <property type="match status" value="1"/>
</dbReference>
<dbReference type="InterPro" id="IPR003439">
    <property type="entry name" value="ABC_transporter-like_ATP-bd"/>
</dbReference>
<sequence length="743" mass="82468">MWTVVRTIFRYLVPYKLLTLCFLLLFGLDLLFVSVAPLSFNYIIDYAVAPKDMDVFLFIAALLLGFGIVCTIAGVFGDRLLSRLNALVEQDLRRALFSKLQQLHISYFQAKRTGDSVILFSNDIPAISSAMTALLSTGIQSLVVVMVSMSILLYLQWSMALLIIMGAAVIFVGPLLLNKRASTRIQAYREQAAGLNSDVTENVKAQKLIKSYSLQQLMLRRFEQRLKSLFVSSYQLNLINAALGRVPMISLLLVNLTIMLYGSYLAIVDRISLGELVAFYTMYMSMGNSVFNLTFIIPSLTSAKVSIERLAQVMEERDEQIKTDLPASEKVFKPASKASKKAAEEPVVLQAEPAKLQQIAFDRVSFGYEPERQVLHDITLSIPQGANIAFVGSSGSGKSSMVQLLLGLYEPAEGTITVNGAPLGSAQLASYRQQLAVVFQDNFLFQGTIKENIAMSSETASDEDIIRAAQLAEIHDFIMSLPDGYATKVYDEGSNFSGGQRQRLAIARALVREPQLLILDEATSALDPATEAAINQTINRLARQRTVISVTHRLSTVADADLICVFDEGRLVEQGTHEQLLARQGQFYYLWEKQTGFTLSEESDDVQINASRLSQLAFFKQISPEVLEDIAMLFNTERFASGATIIEEGARGEKFYILIRGKVEVLKQVVGELEEQQRQVAVLEDGDHFGEIALLQNVPRTATIKALTPCVVITLQRKVLQHLLSKHPDINSYVVKVLQERLG</sequence>
<feature type="transmembrane region" description="Helical" evidence="11">
    <location>
        <begin position="159"/>
        <end position="177"/>
    </location>
</feature>